<evidence type="ECO:0000313" key="2">
    <source>
        <dbReference type="Proteomes" id="UP000238296"/>
    </source>
</evidence>
<comment type="caution">
    <text evidence="1">The sequence shown here is derived from an EMBL/GenBank/DDBJ whole genome shotgun (WGS) entry which is preliminary data.</text>
</comment>
<dbReference type="EMBL" id="PPEA01000893">
    <property type="protein sequence ID" value="PQM44232.1"/>
    <property type="molecule type" value="Genomic_DNA"/>
</dbReference>
<gene>
    <name evidence="1" type="ORF">C1Y40_05610</name>
</gene>
<protein>
    <submittedName>
        <fullName evidence="1">Uncharacterized protein</fullName>
    </submittedName>
</protein>
<dbReference type="Proteomes" id="UP000238296">
    <property type="component" value="Unassembled WGS sequence"/>
</dbReference>
<evidence type="ECO:0000313" key="1">
    <source>
        <dbReference type="EMBL" id="PQM44232.1"/>
    </source>
</evidence>
<accession>A0A2S8BC49</accession>
<sequence>MSSTTAKVRMKIRSRGAFFGPTSASTPSANAVSVEITTPQPVTAPVPQLTSM</sequence>
<proteinExistence type="predicted"/>
<name>A0A2S8BC49_9MYCO</name>
<dbReference type="AlphaFoldDB" id="A0A2S8BC49"/>
<reference evidence="1 2" key="1">
    <citation type="journal article" date="2017" name="Int. J. Syst. Evol. Microbiol.">
        <title>Mycobacterium talmoniae sp. nov., a slowly growing mycobacterium isolated from human respiratory samples.</title>
        <authorList>
            <person name="Davidson R.M."/>
            <person name="DeGroote M.A."/>
            <person name="Marola J.L."/>
            <person name="Buss S."/>
            <person name="Jones V."/>
            <person name="McNeil M.R."/>
            <person name="Freifeld A.G."/>
            <person name="Elaine Epperson L."/>
            <person name="Hasan N.A."/>
            <person name="Jackson M."/>
            <person name="Iwen P.C."/>
            <person name="Salfinger M."/>
            <person name="Strong M."/>
        </authorList>
    </citation>
    <scope>NUCLEOTIDE SEQUENCE [LARGE SCALE GENOMIC DNA]</scope>
    <source>
        <strain evidence="1 2">ATCC BAA-2683</strain>
    </source>
</reference>
<organism evidence="1 2">
    <name type="scientific">Mycobacterium talmoniae</name>
    <dbReference type="NCBI Taxonomy" id="1858794"/>
    <lineage>
        <taxon>Bacteria</taxon>
        <taxon>Bacillati</taxon>
        <taxon>Actinomycetota</taxon>
        <taxon>Actinomycetes</taxon>
        <taxon>Mycobacteriales</taxon>
        <taxon>Mycobacteriaceae</taxon>
        <taxon>Mycobacterium</taxon>
    </lineage>
</organism>